<dbReference type="Proteomes" id="UP000002601">
    <property type="component" value="Chromosome"/>
</dbReference>
<dbReference type="CDD" id="cd22233">
    <property type="entry name" value="RHH_CopAso-like"/>
    <property type="match status" value="1"/>
</dbReference>
<evidence type="ECO:0000259" key="1">
    <source>
        <dbReference type="Pfam" id="PF01402"/>
    </source>
</evidence>
<dbReference type="SUPFAM" id="SSF47598">
    <property type="entry name" value="Ribbon-helix-helix"/>
    <property type="match status" value="1"/>
</dbReference>
<dbReference type="PANTHER" id="PTHR40688:SF2">
    <property type="entry name" value="RIBBON-HELIX-HELIX PROTEIN COPG DOMAIN-CONTAINING PROTEIN"/>
    <property type="match status" value="1"/>
</dbReference>
<dbReference type="EMBL" id="CP001649">
    <property type="protein sequence ID" value="ACS80241.1"/>
    <property type="molecule type" value="Genomic_DNA"/>
</dbReference>
<name>C6BW38_MARSD</name>
<dbReference type="InterPro" id="IPR052991">
    <property type="entry name" value="Non-func_TypeII_TA_Antitoxin"/>
</dbReference>
<dbReference type="KEGG" id="dsa:Desal_2183"/>
<dbReference type="InterPro" id="IPR010985">
    <property type="entry name" value="Ribbon_hlx_hlx"/>
</dbReference>
<dbReference type="AlphaFoldDB" id="C6BW38"/>
<dbReference type="Pfam" id="PF01402">
    <property type="entry name" value="RHH_1"/>
    <property type="match status" value="1"/>
</dbReference>
<dbReference type="eggNOG" id="COG3905">
    <property type="taxonomic scope" value="Bacteria"/>
</dbReference>
<evidence type="ECO:0000313" key="2">
    <source>
        <dbReference type="EMBL" id="ACS80241.1"/>
    </source>
</evidence>
<proteinExistence type="predicted"/>
<organism evidence="2 3">
    <name type="scientific">Maridesulfovibrio salexigens (strain ATCC 14822 / DSM 2638 / NCIMB 8403 / VKM B-1763)</name>
    <name type="common">Desulfovibrio salexigens</name>
    <dbReference type="NCBI Taxonomy" id="526222"/>
    <lineage>
        <taxon>Bacteria</taxon>
        <taxon>Pseudomonadati</taxon>
        <taxon>Thermodesulfobacteriota</taxon>
        <taxon>Desulfovibrionia</taxon>
        <taxon>Desulfovibrionales</taxon>
        <taxon>Desulfovibrionaceae</taxon>
        <taxon>Maridesulfovibrio</taxon>
    </lineage>
</organism>
<dbReference type="STRING" id="526222.Desal_2183"/>
<protein>
    <submittedName>
        <fullName evidence="2">Transcriptional regulator, CopG family</fullName>
    </submittedName>
</protein>
<dbReference type="GO" id="GO:0006355">
    <property type="term" value="P:regulation of DNA-templated transcription"/>
    <property type="evidence" value="ECO:0007669"/>
    <property type="project" value="InterPro"/>
</dbReference>
<accession>C6BW38</accession>
<dbReference type="OrthoDB" id="5459690at2"/>
<keyword evidence="3" id="KW-1185">Reference proteome</keyword>
<evidence type="ECO:0000313" key="3">
    <source>
        <dbReference type="Proteomes" id="UP000002601"/>
    </source>
</evidence>
<dbReference type="PANTHER" id="PTHR40688">
    <property type="match status" value="1"/>
</dbReference>
<dbReference type="RefSeq" id="WP_015852057.1">
    <property type="nucleotide sequence ID" value="NC_012881.1"/>
</dbReference>
<reference evidence="2 3" key="1">
    <citation type="submission" date="2009-06" db="EMBL/GenBank/DDBJ databases">
        <title>Complete sequence of Desulfovibrio salexigens DSM 2638.</title>
        <authorList>
            <consortium name="US DOE Joint Genome Institute"/>
            <person name="Lucas S."/>
            <person name="Copeland A."/>
            <person name="Lapidus A."/>
            <person name="Glavina del Rio T."/>
            <person name="Tice H."/>
            <person name="Bruce D."/>
            <person name="Goodwin L."/>
            <person name="Pitluck S."/>
            <person name="Munk A.C."/>
            <person name="Brettin T."/>
            <person name="Detter J.C."/>
            <person name="Han C."/>
            <person name="Tapia R."/>
            <person name="Larimer F."/>
            <person name="Land M."/>
            <person name="Hauser L."/>
            <person name="Kyrpides N."/>
            <person name="Anderson I."/>
            <person name="Wall J.D."/>
            <person name="Arkin A.P."/>
            <person name="Dehal P."/>
            <person name="Chivian D."/>
            <person name="Giles B."/>
            <person name="Hazen T.C."/>
        </authorList>
    </citation>
    <scope>NUCLEOTIDE SEQUENCE [LARGE SCALE GENOMIC DNA]</scope>
    <source>
        <strain evidence="3">ATCC 14822 / DSM 2638 / NCIMB 8403 / VKM B-1763</strain>
    </source>
</reference>
<dbReference type="InterPro" id="IPR002145">
    <property type="entry name" value="CopG"/>
</dbReference>
<dbReference type="HOGENOM" id="CLU_155311_5_1_7"/>
<feature type="domain" description="Ribbon-helix-helix protein CopG" evidence="1">
    <location>
        <begin position="6"/>
        <end position="43"/>
    </location>
</feature>
<gene>
    <name evidence="2" type="ordered locus">Desal_2183</name>
</gene>
<sequence length="78" mass="8905">MPQSSTSFRTDPETLSSLDEIAKDMGRSRNWVLNKAIKDFIEYQQWFKKQVQEGLVAAANGEFASDEEINDLFNRFGG</sequence>